<dbReference type="HOGENOM" id="CLU_2535632_0_0_9"/>
<dbReference type="EMBL" id="CP009920">
    <property type="protein sequence ID" value="AJI25372.1"/>
    <property type="molecule type" value="Genomic_DNA"/>
</dbReference>
<dbReference type="AlphaFoldDB" id="A0A0B6AW80"/>
<dbReference type="GeneID" id="93641100"/>
<accession>A0A0B6AW80</accession>
<dbReference type="KEGG" id="bmeg:BG04_3036"/>
<reference evidence="1 2" key="1">
    <citation type="journal article" date="2015" name="Genome Announc.">
        <title>Complete genome sequences for 35 biothreat assay-relevant bacillus species.</title>
        <authorList>
            <person name="Johnson S.L."/>
            <person name="Daligault H.E."/>
            <person name="Davenport K.W."/>
            <person name="Jaissle J."/>
            <person name="Frey K.G."/>
            <person name="Ladner J.T."/>
            <person name="Broomall S.M."/>
            <person name="Bishop-Lilly K.A."/>
            <person name="Bruce D.C."/>
            <person name="Gibbons H.S."/>
            <person name="Coyne S.R."/>
            <person name="Lo C.C."/>
            <person name="Meincke L."/>
            <person name="Munk A.C."/>
            <person name="Koroleva G.I."/>
            <person name="Rosenzweig C.N."/>
            <person name="Palacios G.F."/>
            <person name="Redden C.L."/>
            <person name="Minogue T.D."/>
            <person name="Chain P.S."/>
        </authorList>
    </citation>
    <scope>NUCLEOTIDE SEQUENCE [LARGE SCALE GENOMIC DNA]</scope>
    <source>
        <strain evidence="2">ATCC 14581 / DSM 32 / JCM 2506 / NBRC 15308 / NCIMB 9376 / NCTC 10342 / NRRL B-14308 / VKM B-512</strain>
    </source>
</reference>
<evidence type="ECO:0000313" key="1">
    <source>
        <dbReference type="EMBL" id="AJI25372.1"/>
    </source>
</evidence>
<name>A0A0B6AW80_PRIM2</name>
<proteinExistence type="predicted"/>
<dbReference type="Proteomes" id="UP000031829">
    <property type="component" value="Chromosome"/>
</dbReference>
<dbReference type="RefSeq" id="WP_034654342.1">
    <property type="nucleotide sequence ID" value="NZ_BCVB01000007.1"/>
</dbReference>
<evidence type="ECO:0000313" key="2">
    <source>
        <dbReference type="Proteomes" id="UP000031829"/>
    </source>
</evidence>
<protein>
    <submittedName>
        <fullName evidence="1">Uncharacterized protein</fullName>
    </submittedName>
</protein>
<organism evidence="1 2">
    <name type="scientific">Priestia megaterium (strain ATCC 14581 / DSM 32 / CCUG 1817 / JCM 2506 / NBRC 15308 / NCIMB 9376 / NCTC 10342 / NRRL B-14308 / VKM B-512 / Ford 19)</name>
    <name type="common">Bacillus megaterium</name>
    <dbReference type="NCBI Taxonomy" id="1348623"/>
    <lineage>
        <taxon>Bacteria</taxon>
        <taxon>Bacillati</taxon>
        <taxon>Bacillota</taxon>
        <taxon>Bacilli</taxon>
        <taxon>Bacillales</taxon>
        <taxon>Bacillaceae</taxon>
        <taxon>Priestia</taxon>
    </lineage>
</organism>
<sequence length="83" mass="9662">MGYILPVTPYQSIQYANRLQKNNASFSNRIWSIEKKSFDEEFDSRSHLLELTPSSVQKRKKLQAAERVYSKLTNKGLVINTRV</sequence>
<gene>
    <name evidence="1" type="ORF">BG04_3036</name>
</gene>